<keyword evidence="1" id="KW-1133">Transmembrane helix</keyword>
<dbReference type="OrthoDB" id="5189031at2"/>
<keyword evidence="1" id="KW-0472">Membrane</keyword>
<organism evidence="2 3">
    <name type="scientific">Cyclobacterium lianum</name>
    <dbReference type="NCBI Taxonomy" id="388280"/>
    <lineage>
        <taxon>Bacteria</taxon>
        <taxon>Pseudomonadati</taxon>
        <taxon>Bacteroidota</taxon>
        <taxon>Cytophagia</taxon>
        <taxon>Cytophagales</taxon>
        <taxon>Cyclobacteriaceae</taxon>
        <taxon>Cyclobacterium</taxon>
    </lineage>
</organism>
<evidence type="ECO:0000313" key="3">
    <source>
        <dbReference type="Proteomes" id="UP000184513"/>
    </source>
</evidence>
<evidence type="ECO:0000256" key="1">
    <source>
        <dbReference type="SAM" id="Phobius"/>
    </source>
</evidence>
<evidence type="ECO:0008006" key="4">
    <source>
        <dbReference type="Google" id="ProtNLM"/>
    </source>
</evidence>
<protein>
    <recommendedName>
        <fullName evidence="4">TspO and MBR related proteins</fullName>
    </recommendedName>
</protein>
<proteinExistence type="predicted"/>
<feature type="transmembrane region" description="Helical" evidence="1">
    <location>
        <begin position="80"/>
        <end position="101"/>
    </location>
</feature>
<name>A0A1M7LBF5_9BACT</name>
<dbReference type="STRING" id="388280.SAMN04488057_103215"/>
<dbReference type="PANTHER" id="PTHR33802:SF1">
    <property type="entry name" value="XK-RELATED PROTEIN"/>
    <property type="match status" value="1"/>
</dbReference>
<feature type="transmembrane region" description="Helical" evidence="1">
    <location>
        <begin position="228"/>
        <end position="248"/>
    </location>
</feature>
<dbReference type="AlphaFoldDB" id="A0A1M7LBF5"/>
<feature type="transmembrane region" description="Helical" evidence="1">
    <location>
        <begin position="48"/>
        <end position="68"/>
    </location>
</feature>
<dbReference type="Proteomes" id="UP000184513">
    <property type="component" value="Unassembled WGS sequence"/>
</dbReference>
<feature type="transmembrane region" description="Helical" evidence="1">
    <location>
        <begin position="181"/>
        <end position="199"/>
    </location>
</feature>
<reference evidence="2 3" key="1">
    <citation type="submission" date="2016-11" db="EMBL/GenBank/DDBJ databases">
        <authorList>
            <person name="Jaros S."/>
            <person name="Januszkiewicz K."/>
            <person name="Wedrychowicz H."/>
        </authorList>
    </citation>
    <scope>NUCLEOTIDE SEQUENCE [LARGE SCALE GENOMIC DNA]</scope>
    <source>
        <strain evidence="2 3">CGMCC 1.6102</strain>
    </source>
</reference>
<feature type="transmembrane region" description="Helical" evidence="1">
    <location>
        <begin position="139"/>
        <end position="161"/>
    </location>
</feature>
<gene>
    <name evidence="2" type="ORF">SAMN04488057_103215</name>
</gene>
<dbReference type="PANTHER" id="PTHR33802">
    <property type="entry name" value="SI:CH211-161H7.5-RELATED"/>
    <property type="match status" value="1"/>
</dbReference>
<sequence length="265" mass="29721">MKPLTLLVLNSLSLVFTLTINYLGGTGKYFQNSVGEISSLYPTAITPAAYAFSIWGLIYLALTAFLIYQWYTYATGRQSLTVIPTGIWFTFANLANAFWVWAWTAEYLLLSVLLISLLLFSLVRLILRLRLEIYDAPLQVIFWVWWPVCIYTGWIVLATVLNIAVSLKSFNLLSGAFSETVWAVLLLIVAGIIYIWITLRRNMREAALVGAWGLVAIAAKQGQSYPKVAFSAIAIAGLLLIITVIHAYRNRKTSPIVKLIKGEWT</sequence>
<feature type="transmembrane region" description="Helical" evidence="1">
    <location>
        <begin position="206"/>
        <end position="222"/>
    </location>
</feature>
<keyword evidence="1" id="KW-0812">Transmembrane</keyword>
<dbReference type="RefSeq" id="WP_073093664.1">
    <property type="nucleotide sequence ID" value="NZ_FRCY01000003.1"/>
</dbReference>
<evidence type="ECO:0000313" key="2">
    <source>
        <dbReference type="EMBL" id="SHM75473.1"/>
    </source>
</evidence>
<feature type="transmembrane region" description="Helical" evidence="1">
    <location>
        <begin position="107"/>
        <end position="127"/>
    </location>
</feature>
<accession>A0A1M7LBF5</accession>
<keyword evidence="3" id="KW-1185">Reference proteome</keyword>
<dbReference type="EMBL" id="FRCY01000003">
    <property type="protein sequence ID" value="SHM75473.1"/>
    <property type="molecule type" value="Genomic_DNA"/>
</dbReference>